<keyword evidence="8" id="KW-1185">Reference proteome</keyword>
<protein>
    <submittedName>
        <fullName evidence="7">Energy-coupling factor transport system permease protein</fullName>
    </submittedName>
</protein>
<evidence type="ECO:0000313" key="7">
    <source>
        <dbReference type="EMBL" id="SCY34440.1"/>
    </source>
</evidence>
<evidence type="ECO:0000256" key="2">
    <source>
        <dbReference type="ARBA" id="ARBA00022475"/>
    </source>
</evidence>
<organism evidence="7 8">
    <name type="scientific">Butyrivibrio hungatei</name>
    <dbReference type="NCBI Taxonomy" id="185008"/>
    <lineage>
        <taxon>Bacteria</taxon>
        <taxon>Bacillati</taxon>
        <taxon>Bacillota</taxon>
        <taxon>Clostridia</taxon>
        <taxon>Lachnospirales</taxon>
        <taxon>Lachnospiraceae</taxon>
        <taxon>Butyrivibrio</taxon>
    </lineage>
</organism>
<dbReference type="GO" id="GO:0005886">
    <property type="term" value="C:plasma membrane"/>
    <property type="evidence" value="ECO:0007669"/>
    <property type="project" value="UniProtKB-ARBA"/>
</dbReference>
<evidence type="ECO:0000313" key="8">
    <source>
        <dbReference type="Proteomes" id="UP000183047"/>
    </source>
</evidence>
<dbReference type="EMBL" id="FMUR01000013">
    <property type="protein sequence ID" value="SCY34440.1"/>
    <property type="molecule type" value="Genomic_DNA"/>
</dbReference>
<dbReference type="CDD" id="cd16914">
    <property type="entry name" value="EcfT"/>
    <property type="match status" value="1"/>
</dbReference>
<dbReference type="InterPro" id="IPR003339">
    <property type="entry name" value="ABC/ECF_trnsptr_transmembrane"/>
</dbReference>
<dbReference type="RefSeq" id="WP_026667915.1">
    <property type="nucleotide sequence ID" value="NZ_FMUR01000013.1"/>
</dbReference>
<dbReference type="PANTHER" id="PTHR34857">
    <property type="entry name" value="SLL0384 PROTEIN"/>
    <property type="match status" value="1"/>
</dbReference>
<feature type="transmembrane region" description="Helical" evidence="6">
    <location>
        <begin position="130"/>
        <end position="148"/>
    </location>
</feature>
<dbReference type="AlphaFoldDB" id="A0A1G5F6C9"/>
<evidence type="ECO:0000256" key="6">
    <source>
        <dbReference type="SAM" id="Phobius"/>
    </source>
</evidence>
<feature type="transmembrane region" description="Helical" evidence="6">
    <location>
        <begin position="89"/>
        <end position="110"/>
    </location>
</feature>
<evidence type="ECO:0000256" key="4">
    <source>
        <dbReference type="ARBA" id="ARBA00022989"/>
    </source>
</evidence>
<reference evidence="8" key="1">
    <citation type="submission" date="2016-10" db="EMBL/GenBank/DDBJ databases">
        <authorList>
            <person name="Varghese N."/>
            <person name="Submissions S."/>
        </authorList>
    </citation>
    <scope>NUCLEOTIDE SEQUENCE [LARGE SCALE GENOMIC DNA]</scope>
    <source>
        <strain evidence="8">XBD2006</strain>
    </source>
</reference>
<comment type="subcellular location">
    <subcellularLocation>
        <location evidence="1">Membrane</location>
        <topology evidence="1">Multi-pass membrane protein</topology>
    </subcellularLocation>
</comment>
<feature type="transmembrane region" description="Helical" evidence="6">
    <location>
        <begin position="227"/>
        <end position="243"/>
    </location>
</feature>
<keyword evidence="3 6" id="KW-0812">Transmembrane</keyword>
<evidence type="ECO:0000256" key="3">
    <source>
        <dbReference type="ARBA" id="ARBA00022692"/>
    </source>
</evidence>
<dbReference type="Pfam" id="PF02361">
    <property type="entry name" value="CbiQ"/>
    <property type="match status" value="1"/>
</dbReference>
<dbReference type="PANTHER" id="PTHR34857:SF2">
    <property type="entry name" value="SLL0384 PROTEIN"/>
    <property type="match status" value="1"/>
</dbReference>
<evidence type="ECO:0000256" key="5">
    <source>
        <dbReference type="ARBA" id="ARBA00023136"/>
    </source>
</evidence>
<keyword evidence="2" id="KW-1003">Cell membrane</keyword>
<feature type="transmembrane region" description="Helical" evidence="6">
    <location>
        <begin position="26"/>
        <end position="58"/>
    </location>
</feature>
<dbReference type="OrthoDB" id="3730291at2"/>
<sequence>MNQSIREKILAVSFHGTARLDPRLKLLLLIILGCVSFFINGDIPVLLLMLSVTLFVMAGSDPGWGIKMLITYLVISYLNTCLRYLTIPVLSLMISIFGVTVLKMIPIITLGRWVIKSTYMDELTVSFERAGMPLTVIIPFVVMFRYIPTLAIEYRMIRNTMRIRGVSDTVLKVLTHPFATVEYILIPLLMRCLKVSDELAASGTTRGMERENKRHALLKIKFGAKEYVILACTLCLVIALFVADRSEIGQYILWRQG</sequence>
<name>A0A1G5F6C9_9FIRM</name>
<proteinExistence type="predicted"/>
<keyword evidence="4 6" id="KW-1133">Transmembrane helix</keyword>
<dbReference type="Proteomes" id="UP000183047">
    <property type="component" value="Unassembled WGS sequence"/>
</dbReference>
<dbReference type="InterPro" id="IPR051611">
    <property type="entry name" value="ECF_transporter_component"/>
</dbReference>
<gene>
    <name evidence="7" type="ORF">SAMN02910451_02264</name>
</gene>
<accession>A0A1G5F6C9</accession>
<keyword evidence="5 6" id="KW-0472">Membrane</keyword>
<evidence type="ECO:0000256" key="1">
    <source>
        <dbReference type="ARBA" id="ARBA00004141"/>
    </source>
</evidence>
<feature type="transmembrane region" description="Helical" evidence="6">
    <location>
        <begin position="64"/>
        <end position="82"/>
    </location>
</feature>